<name>A0AA39UYJ1_9LECA</name>
<dbReference type="GO" id="GO:0050525">
    <property type="term" value="F:cutinase activity"/>
    <property type="evidence" value="ECO:0007669"/>
    <property type="project" value="UniProtKB-EC"/>
</dbReference>
<keyword evidence="5" id="KW-0378">Hydrolase</keyword>
<dbReference type="EC" id="3.1.1.74" evidence="2"/>
<sequence>MKLHNLFLFSSLALGTLASPAPARIQIRATPTYTLTSGFTGVPPTDYPISCANVAPLGATRNDLLTLPCKNLTLIFARGTTESGNIGNIVGPPFVAALNSMLGSAQVAVQGVNNYAADIAGFEEGGSPTGSQNMAQLIALAQEKCPHTKLCVSGYSQGAQVAHNAADMITAGQTVFINSVVLFGDPDDGEAFGKVSASRVSTDCHFGDDICLHGDLILPPHLDYCLDVNKEAAFVVRMSGLKTV</sequence>
<dbReference type="PRINTS" id="PR00129">
    <property type="entry name" value="CUTINASE"/>
</dbReference>
<evidence type="ECO:0000256" key="4">
    <source>
        <dbReference type="ARBA" id="ARBA00022729"/>
    </source>
</evidence>
<evidence type="ECO:0000256" key="8">
    <source>
        <dbReference type="PIRSR" id="PIRSR611150-1"/>
    </source>
</evidence>
<evidence type="ECO:0000256" key="10">
    <source>
        <dbReference type="SAM" id="SignalP"/>
    </source>
</evidence>
<keyword evidence="4 10" id="KW-0732">Signal</keyword>
<protein>
    <recommendedName>
        <fullName evidence="2">cutinase</fullName>
        <ecNumber evidence="2">3.1.1.74</ecNumber>
    </recommendedName>
</protein>
<comment type="catalytic activity">
    <reaction evidence="7">
        <text>cutin + H2O = cutin monomers.</text>
        <dbReference type="EC" id="3.1.1.74"/>
    </reaction>
</comment>
<feature type="active site" description="Proton donor/acceptor" evidence="8">
    <location>
        <position position="221"/>
    </location>
</feature>
<evidence type="ECO:0000313" key="12">
    <source>
        <dbReference type="Proteomes" id="UP001166286"/>
    </source>
</evidence>
<evidence type="ECO:0000256" key="5">
    <source>
        <dbReference type="ARBA" id="ARBA00022801"/>
    </source>
</evidence>
<comment type="similarity">
    <text evidence="1">Belongs to the cutinase family.</text>
</comment>
<dbReference type="PANTHER" id="PTHR48250:SF1">
    <property type="entry name" value="CUTINASE"/>
    <property type="match status" value="1"/>
</dbReference>
<keyword evidence="3" id="KW-0719">Serine esterase</keyword>
<keyword evidence="6 9" id="KW-1015">Disulfide bond</keyword>
<organism evidence="11 12">
    <name type="scientific">Cladonia borealis</name>
    <dbReference type="NCBI Taxonomy" id="184061"/>
    <lineage>
        <taxon>Eukaryota</taxon>
        <taxon>Fungi</taxon>
        <taxon>Dikarya</taxon>
        <taxon>Ascomycota</taxon>
        <taxon>Pezizomycotina</taxon>
        <taxon>Lecanoromycetes</taxon>
        <taxon>OSLEUM clade</taxon>
        <taxon>Lecanoromycetidae</taxon>
        <taxon>Lecanorales</taxon>
        <taxon>Lecanorineae</taxon>
        <taxon>Cladoniaceae</taxon>
        <taxon>Cladonia</taxon>
    </lineage>
</organism>
<feature type="disulfide bond" evidence="9">
    <location>
        <begin position="69"/>
        <end position="145"/>
    </location>
</feature>
<feature type="chain" id="PRO_5041377953" description="cutinase" evidence="10">
    <location>
        <begin position="19"/>
        <end position="244"/>
    </location>
</feature>
<evidence type="ECO:0000256" key="3">
    <source>
        <dbReference type="ARBA" id="ARBA00022487"/>
    </source>
</evidence>
<dbReference type="SUPFAM" id="SSF53474">
    <property type="entry name" value="alpha/beta-Hydrolases"/>
    <property type="match status" value="1"/>
</dbReference>
<dbReference type="Gene3D" id="3.40.50.1820">
    <property type="entry name" value="alpha/beta hydrolase"/>
    <property type="match status" value="1"/>
</dbReference>
<evidence type="ECO:0000256" key="9">
    <source>
        <dbReference type="PIRSR" id="PIRSR611150-2"/>
    </source>
</evidence>
<accession>A0AA39UYJ1</accession>
<dbReference type="EMBL" id="JAFEKC020000020">
    <property type="protein sequence ID" value="KAK0508587.1"/>
    <property type="molecule type" value="Genomic_DNA"/>
</dbReference>
<evidence type="ECO:0000256" key="7">
    <source>
        <dbReference type="ARBA" id="ARBA00034045"/>
    </source>
</evidence>
<feature type="disulfide bond" evidence="9">
    <location>
        <begin position="204"/>
        <end position="211"/>
    </location>
</feature>
<evidence type="ECO:0000256" key="6">
    <source>
        <dbReference type="ARBA" id="ARBA00023157"/>
    </source>
</evidence>
<evidence type="ECO:0000256" key="1">
    <source>
        <dbReference type="ARBA" id="ARBA00007534"/>
    </source>
</evidence>
<evidence type="ECO:0000256" key="2">
    <source>
        <dbReference type="ARBA" id="ARBA00013095"/>
    </source>
</evidence>
<dbReference type="Pfam" id="PF01083">
    <property type="entry name" value="Cutinase"/>
    <property type="match status" value="1"/>
</dbReference>
<dbReference type="InterPro" id="IPR000675">
    <property type="entry name" value="Cutinase/axe"/>
</dbReference>
<dbReference type="PANTHER" id="PTHR48250">
    <property type="entry name" value="CUTINASE 2-RELATED"/>
    <property type="match status" value="1"/>
</dbReference>
<dbReference type="InterPro" id="IPR011150">
    <property type="entry name" value="Cutinase_monf"/>
</dbReference>
<dbReference type="GO" id="GO:0005576">
    <property type="term" value="C:extracellular region"/>
    <property type="evidence" value="ECO:0007669"/>
    <property type="project" value="InterPro"/>
</dbReference>
<gene>
    <name evidence="11" type="ORF">JMJ35_008863</name>
</gene>
<dbReference type="AlphaFoldDB" id="A0AA39UYJ1"/>
<keyword evidence="12" id="KW-1185">Reference proteome</keyword>
<feature type="signal peptide" evidence="10">
    <location>
        <begin position="1"/>
        <end position="18"/>
    </location>
</feature>
<dbReference type="SMART" id="SM01110">
    <property type="entry name" value="Cutinase"/>
    <property type="match status" value="1"/>
</dbReference>
<proteinExistence type="inferred from homology"/>
<evidence type="ECO:0000313" key="11">
    <source>
        <dbReference type="EMBL" id="KAK0508587.1"/>
    </source>
</evidence>
<dbReference type="Proteomes" id="UP001166286">
    <property type="component" value="Unassembled WGS sequence"/>
</dbReference>
<dbReference type="GO" id="GO:0016052">
    <property type="term" value="P:carbohydrate catabolic process"/>
    <property type="evidence" value="ECO:0007669"/>
    <property type="project" value="TreeGrafter"/>
</dbReference>
<feature type="active site" evidence="8">
    <location>
        <position position="208"/>
    </location>
</feature>
<feature type="active site" description="Nucleophile" evidence="8">
    <location>
        <position position="156"/>
    </location>
</feature>
<reference evidence="11" key="1">
    <citation type="submission" date="2023-03" db="EMBL/GenBank/DDBJ databases">
        <title>Complete genome of Cladonia borealis.</title>
        <authorList>
            <person name="Park H."/>
        </authorList>
    </citation>
    <scope>NUCLEOTIDE SEQUENCE</scope>
    <source>
        <strain evidence="11">ANT050790</strain>
    </source>
</reference>
<dbReference type="InterPro" id="IPR029058">
    <property type="entry name" value="AB_hydrolase_fold"/>
</dbReference>
<comment type="caution">
    <text evidence="11">The sequence shown here is derived from an EMBL/GenBank/DDBJ whole genome shotgun (WGS) entry which is preliminary data.</text>
</comment>